<keyword evidence="3" id="KW-1185">Reference proteome</keyword>
<organism evidence="2 3">
    <name type="scientific">Hyphococcus luteus</name>
    <dbReference type="NCBI Taxonomy" id="2058213"/>
    <lineage>
        <taxon>Bacteria</taxon>
        <taxon>Pseudomonadati</taxon>
        <taxon>Pseudomonadota</taxon>
        <taxon>Alphaproteobacteria</taxon>
        <taxon>Parvularculales</taxon>
        <taxon>Parvularculaceae</taxon>
        <taxon>Hyphococcus</taxon>
    </lineage>
</organism>
<evidence type="ECO:0000256" key="1">
    <source>
        <dbReference type="SAM" id="SignalP"/>
    </source>
</evidence>
<proteinExistence type="predicted"/>
<name>A0A2S7K6Y9_9PROT</name>
<dbReference type="RefSeq" id="WP_104829518.1">
    <property type="nucleotide sequence ID" value="NZ_PJCH01000005.1"/>
</dbReference>
<keyword evidence="1" id="KW-0732">Signal</keyword>
<evidence type="ECO:0000313" key="3">
    <source>
        <dbReference type="Proteomes" id="UP000239504"/>
    </source>
</evidence>
<evidence type="ECO:0000313" key="2">
    <source>
        <dbReference type="EMBL" id="PQA88273.1"/>
    </source>
</evidence>
<dbReference type="Proteomes" id="UP000239504">
    <property type="component" value="Unassembled WGS sequence"/>
</dbReference>
<dbReference type="EMBL" id="PJCH01000005">
    <property type="protein sequence ID" value="PQA88273.1"/>
    <property type="molecule type" value="Genomic_DNA"/>
</dbReference>
<protein>
    <submittedName>
        <fullName evidence="2">Uncharacterized protein</fullName>
    </submittedName>
</protein>
<feature type="signal peptide" evidence="1">
    <location>
        <begin position="1"/>
        <end position="19"/>
    </location>
</feature>
<comment type="caution">
    <text evidence="2">The sequence shown here is derived from an EMBL/GenBank/DDBJ whole genome shotgun (WGS) entry which is preliminary data.</text>
</comment>
<accession>A0A2S7K6Y9</accession>
<feature type="chain" id="PRO_5015686108" evidence="1">
    <location>
        <begin position="20"/>
        <end position="334"/>
    </location>
</feature>
<sequence length="334" mass="36682">MRTIIAILISALAAASAHAAPQDFFGGPADPATQAVTQKYVCDDIRESSGYWTCQTKINVGQGIGLVDLHVQVRHLSAPLTGGVVAYIFDIPKRRLIRDTSFRGLIGFAGFFGEDVARTLNTRETYSAYVRGQDVFEVGDLLFEVSETSSSVKFTVQSKSHPNTRQSIIANLAPDPDSCRQSDGLPGWELSWSDKYSSIEPALRPVSTEYDMVAGQFNISKGEVTPSFRKSHWPGQNEDYVTLFVDEQPVYQGQWIKKTEPTCCSLSLKKKVPLAMLLDMPPEATAIIMVSADPEGKRVIAASSFDPSNIREAVKKVTVGRLDRILAKEKGTCR</sequence>
<dbReference type="AlphaFoldDB" id="A0A2S7K6Y9"/>
<gene>
    <name evidence="2" type="ORF">CW354_08205</name>
</gene>
<reference evidence="2 3" key="1">
    <citation type="submission" date="2017-12" db="EMBL/GenBank/DDBJ databases">
        <authorList>
            <person name="Hurst M.R.H."/>
        </authorList>
    </citation>
    <scope>NUCLEOTIDE SEQUENCE [LARGE SCALE GENOMIC DNA]</scope>
    <source>
        <strain evidence="2 3">SY-3-19</strain>
    </source>
</reference>